<organism evidence="1 2">
    <name type="scientific">Athelia psychrophila</name>
    <dbReference type="NCBI Taxonomy" id="1759441"/>
    <lineage>
        <taxon>Eukaryota</taxon>
        <taxon>Fungi</taxon>
        <taxon>Dikarya</taxon>
        <taxon>Basidiomycota</taxon>
        <taxon>Agaricomycotina</taxon>
        <taxon>Agaricomycetes</taxon>
        <taxon>Agaricomycetidae</taxon>
        <taxon>Atheliales</taxon>
        <taxon>Atheliaceae</taxon>
        <taxon>Athelia</taxon>
    </lineage>
</organism>
<protein>
    <recommendedName>
        <fullName evidence="3">F-box domain-containing protein</fullName>
    </recommendedName>
</protein>
<evidence type="ECO:0000313" key="1">
    <source>
        <dbReference type="EMBL" id="KZP11750.1"/>
    </source>
</evidence>
<keyword evidence="2" id="KW-1185">Reference proteome</keyword>
<accession>A0A166AM10</accession>
<evidence type="ECO:0000313" key="2">
    <source>
        <dbReference type="Proteomes" id="UP000076532"/>
    </source>
</evidence>
<dbReference type="SUPFAM" id="SSF52047">
    <property type="entry name" value="RNI-like"/>
    <property type="match status" value="1"/>
</dbReference>
<reference evidence="1 2" key="1">
    <citation type="journal article" date="2016" name="Mol. Biol. Evol.">
        <title>Comparative Genomics of Early-Diverging Mushroom-Forming Fungi Provides Insights into the Origins of Lignocellulose Decay Capabilities.</title>
        <authorList>
            <person name="Nagy L.G."/>
            <person name="Riley R."/>
            <person name="Tritt A."/>
            <person name="Adam C."/>
            <person name="Daum C."/>
            <person name="Floudas D."/>
            <person name="Sun H."/>
            <person name="Yadav J.S."/>
            <person name="Pangilinan J."/>
            <person name="Larsson K.H."/>
            <person name="Matsuura K."/>
            <person name="Barry K."/>
            <person name="Labutti K."/>
            <person name="Kuo R."/>
            <person name="Ohm R.A."/>
            <person name="Bhattacharya S.S."/>
            <person name="Shirouzu T."/>
            <person name="Yoshinaga Y."/>
            <person name="Martin F.M."/>
            <person name="Grigoriev I.V."/>
            <person name="Hibbett D.S."/>
        </authorList>
    </citation>
    <scope>NUCLEOTIDE SEQUENCE [LARGE SCALE GENOMIC DNA]</scope>
    <source>
        <strain evidence="1 2">CBS 109695</strain>
    </source>
</reference>
<name>A0A166AM10_9AGAM</name>
<dbReference type="InterPro" id="IPR032675">
    <property type="entry name" value="LRR_dom_sf"/>
</dbReference>
<dbReference type="EMBL" id="KV417658">
    <property type="protein sequence ID" value="KZP11750.1"/>
    <property type="molecule type" value="Genomic_DNA"/>
</dbReference>
<proteinExistence type="predicted"/>
<sequence>MHRCLQVEELVSLICEEVYHDNNKKDESKSIVHLRNLALTARTFLEPALNILWRSLHSLDHLFMVLPRDTWKETEPMPISRLDDDDGRIRLALRTHRYLKREDLDRYRFYKQKIKELVLSDEAVCVKVANETCWTALRHAFQMFYPSESYLPRPCILDYGAYFDDEEAWRRYDLVSKNLKSLKIQDRHPADVNGPILMMISTLSSRAPMLEDLNVLGITNKHLRTELLPSLVGQKNLRSFTCNNPITSEFATTLGSLPHLKKLSCRLPGASFSLSLPRHPGQRPFPSLHSISLGTRRLASITHFLDKTMIAGPIRTFRASITWSQEAWRDDPLHTLEILAGVSASSLTSFTLWSARSYDDVLEGVAPTLSLREIRPLLACTRLKKLHIEFDRSLDGFDNAAIQVMAAAWPRLRNIILIPFPPEQPSLCTIHCLIDLARGCRDLEGVGITFSSSPEPYDIQGAARSLTHYSLEEMHVGYSLLDKSSVPGIAAFLAELFPNLDHISTLPKNYMRSYEEYNENTAAWKEVLRLHGGLLRGG</sequence>
<dbReference type="Proteomes" id="UP000076532">
    <property type="component" value="Unassembled WGS sequence"/>
</dbReference>
<dbReference type="AlphaFoldDB" id="A0A166AM10"/>
<dbReference type="OrthoDB" id="3543113at2759"/>
<gene>
    <name evidence="1" type="ORF">FIBSPDRAFT_898746</name>
</gene>
<evidence type="ECO:0008006" key="3">
    <source>
        <dbReference type="Google" id="ProtNLM"/>
    </source>
</evidence>
<dbReference type="Gene3D" id="3.80.10.10">
    <property type="entry name" value="Ribonuclease Inhibitor"/>
    <property type="match status" value="1"/>
</dbReference>